<dbReference type="OrthoDB" id="9800698at2"/>
<dbReference type="PROSITE" id="PS50005">
    <property type="entry name" value="TPR"/>
    <property type="match status" value="2"/>
</dbReference>
<evidence type="ECO:0000313" key="3">
    <source>
        <dbReference type="EMBL" id="RJF93357.1"/>
    </source>
</evidence>
<protein>
    <submittedName>
        <fullName evidence="3">Sulfotransferase family protein</fullName>
    </submittedName>
</protein>
<sequence>MLDPRTADVLRQAVAAAQAGDLQRAQRLAEGALVQGGDVAALNAFLGMLRARSGDAAGAIRHLKAAHRGRPGDVTIACNLIAALIESGETTDALAVATRELALSDSTLRVARYRGFLAQSLERFADAVEAYEHVVKHNPADFESWNNLGNARSGVGDFAGSVLALQHAFELDPQAPPTRLNLANALRAADRTAEAVSILRAAAADFPDDARALYELYVQFKRESRQEEALPVLEEAVARDPNNASLQLKLGVECGLVNRIEDAERAFRKAIALDLHMADAYLGLVIQYEHTNREDEFAPLIALAEENGLDQGALSFLRAMEHRRAGRFELGLECLALVPSTIEPERSAHIRATLLDRLGRSDEAFAAFEETARLHEAHPTEPVRRGNEFRDELRSEIEMLTPEWVAGWSDANPAPKCADPVFLVGFPRSGTTLLDTILMGHPGAVVLEEKPPLNLVDIAIGGLAGIPALDEAGIVNARAQYFDEVGKIEELGASSLLIDKSPLFLHKAALIQRLFPNARFILALRHPCDVLLSCFMSNFRLNAAMSNFLRLEDAAEFYDLTFQHWERSRALLPLNVHTIVYERLVDDVETEVRPLFDFLGLEWHEGALDHQRTAKSRGLITTASYSQVTEPIYKRAAGRWQRYRKHLEPIFPTLEPWVEKFGYSL</sequence>
<evidence type="ECO:0000313" key="4">
    <source>
        <dbReference type="Proteomes" id="UP000286100"/>
    </source>
</evidence>
<dbReference type="Pfam" id="PF13469">
    <property type="entry name" value="Sulfotransfer_3"/>
    <property type="match status" value="1"/>
</dbReference>
<dbReference type="Gene3D" id="1.25.40.10">
    <property type="entry name" value="Tetratricopeptide repeat domain"/>
    <property type="match status" value="2"/>
</dbReference>
<dbReference type="InterPro" id="IPR019734">
    <property type="entry name" value="TPR_rpt"/>
</dbReference>
<dbReference type="PANTHER" id="PTHR12788">
    <property type="entry name" value="PROTEIN-TYROSINE SULFOTRANSFERASE 2"/>
    <property type="match status" value="1"/>
</dbReference>
<dbReference type="Proteomes" id="UP000286100">
    <property type="component" value="Unassembled WGS sequence"/>
</dbReference>
<name>A0A418WQ20_9SPHN</name>
<dbReference type="EMBL" id="QYUM01000002">
    <property type="protein sequence ID" value="RJF93357.1"/>
    <property type="molecule type" value="Genomic_DNA"/>
</dbReference>
<keyword evidence="2" id="KW-0802">TPR repeat</keyword>
<dbReference type="SMART" id="SM00028">
    <property type="entry name" value="TPR"/>
    <property type="match status" value="6"/>
</dbReference>
<keyword evidence="4" id="KW-1185">Reference proteome</keyword>
<evidence type="ECO:0000256" key="1">
    <source>
        <dbReference type="ARBA" id="ARBA00022679"/>
    </source>
</evidence>
<feature type="repeat" description="TPR" evidence="2">
    <location>
        <begin position="210"/>
        <end position="243"/>
    </location>
</feature>
<feature type="repeat" description="TPR" evidence="2">
    <location>
        <begin position="142"/>
        <end position="175"/>
    </location>
</feature>
<dbReference type="InterPro" id="IPR026634">
    <property type="entry name" value="TPST-like"/>
</dbReference>
<reference evidence="3 4" key="1">
    <citation type="submission" date="2018-09" db="EMBL/GenBank/DDBJ databases">
        <authorList>
            <person name="Zhu H."/>
        </authorList>
    </citation>
    <scope>NUCLEOTIDE SEQUENCE [LARGE SCALE GENOMIC DNA]</scope>
    <source>
        <strain evidence="3 4">K2R01-6</strain>
    </source>
</reference>
<proteinExistence type="predicted"/>
<organism evidence="3 4">
    <name type="scientific">Sphingomonas cavernae</name>
    <dbReference type="NCBI Taxonomy" id="2320861"/>
    <lineage>
        <taxon>Bacteria</taxon>
        <taxon>Pseudomonadati</taxon>
        <taxon>Pseudomonadota</taxon>
        <taxon>Alphaproteobacteria</taxon>
        <taxon>Sphingomonadales</taxon>
        <taxon>Sphingomonadaceae</taxon>
        <taxon>Sphingomonas</taxon>
    </lineage>
</organism>
<dbReference type="PANTHER" id="PTHR12788:SF10">
    <property type="entry name" value="PROTEIN-TYROSINE SULFOTRANSFERASE"/>
    <property type="match status" value="1"/>
</dbReference>
<evidence type="ECO:0000256" key="2">
    <source>
        <dbReference type="PROSITE-ProRule" id="PRU00339"/>
    </source>
</evidence>
<dbReference type="InterPro" id="IPR011990">
    <property type="entry name" value="TPR-like_helical_dom_sf"/>
</dbReference>
<gene>
    <name evidence="3" type="ORF">D3876_03155</name>
</gene>
<comment type="caution">
    <text evidence="3">The sequence shown here is derived from an EMBL/GenBank/DDBJ whole genome shotgun (WGS) entry which is preliminary data.</text>
</comment>
<dbReference type="SUPFAM" id="SSF52540">
    <property type="entry name" value="P-loop containing nucleoside triphosphate hydrolases"/>
    <property type="match status" value="1"/>
</dbReference>
<dbReference type="RefSeq" id="WP_119759634.1">
    <property type="nucleotide sequence ID" value="NZ_QYUM01000002.1"/>
</dbReference>
<dbReference type="AlphaFoldDB" id="A0A418WQ20"/>
<dbReference type="Gene3D" id="3.40.50.300">
    <property type="entry name" value="P-loop containing nucleotide triphosphate hydrolases"/>
    <property type="match status" value="1"/>
</dbReference>
<dbReference type="Pfam" id="PF14559">
    <property type="entry name" value="TPR_19"/>
    <property type="match status" value="1"/>
</dbReference>
<dbReference type="SUPFAM" id="SSF48452">
    <property type="entry name" value="TPR-like"/>
    <property type="match status" value="3"/>
</dbReference>
<dbReference type="InterPro" id="IPR027417">
    <property type="entry name" value="P-loop_NTPase"/>
</dbReference>
<accession>A0A418WQ20</accession>
<dbReference type="GO" id="GO:0008476">
    <property type="term" value="F:protein-tyrosine sulfotransferase activity"/>
    <property type="evidence" value="ECO:0007669"/>
    <property type="project" value="InterPro"/>
</dbReference>
<keyword evidence="1 3" id="KW-0808">Transferase</keyword>